<dbReference type="InterPro" id="IPR020556">
    <property type="entry name" value="Amidase_CS"/>
</dbReference>
<evidence type="ECO:0000313" key="2">
    <source>
        <dbReference type="EMBL" id="MBW8481233.1"/>
    </source>
</evidence>
<dbReference type="NCBIfam" id="NF005687">
    <property type="entry name" value="PRK07487.1"/>
    <property type="match status" value="1"/>
</dbReference>
<dbReference type="InterPro" id="IPR052739">
    <property type="entry name" value="FAAH2"/>
</dbReference>
<dbReference type="Gene3D" id="3.90.1300.10">
    <property type="entry name" value="Amidase signature (AS) domain"/>
    <property type="match status" value="1"/>
</dbReference>
<dbReference type="InterPro" id="IPR036928">
    <property type="entry name" value="AS_sf"/>
</dbReference>
<dbReference type="RefSeq" id="WP_220162769.1">
    <property type="nucleotide sequence ID" value="NZ_JAIBOA010000001.1"/>
</dbReference>
<comment type="caution">
    <text evidence="2">The sequence shown here is derived from an EMBL/GenBank/DDBJ whole genome shotgun (WGS) entry which is preliminary data.</text>
</comment>
<proteinExistence type="predicted"/>
<dbReference type="Proteomes" id="UP000774570">
    <property type="component" value="Unassembled WGS sequence"/>
</dbReference>
<sequence length="473" mass="49043">MQLWQLSATRLAAGIRAREFSAAEVAESCLGRIAAVNPALNALVELDPAAVRAAARAADERAAAGADLGPLHGVPVSTKINTAERGRLLTHGVAAMAGVRATEDDACVAALRAAGAVFTGRSNAPAFSVRWFSANDVHGRTLNPWDAARTPGGSSGGAAAAVAAGMAPIAQGNDIGGSVRFPAACCGVVGVRPTVGLVSNWVAPGPDELEGPLTFQAWAVQGPLGRTVSDARLGLRAMAGPDLRDAFSVPALPPAPAPAGPVRVGLVRDVGLAKPDPAVDAALDTAAAWLADAGYLVEEIEVPLLGEAARLWALLLAEDMRPMQGGMRHLCDDALRTNLDYFYEHAALLWGERPGVEVYIQGWARRATLINRLQDLLGNDRILLTPACAELPFEQDADIADHDRALSLFAAQWPMISLPVLGFPGVTVPVGLAEGVPVGVQLVGGRFTEELLLDAAQAVEDRAPALVPPLPAS</sequence>
<dbReference type="InterPro" id="IPR023631">
    <property type="entry name" value="Amidase_dom"/>
</dbReference>
<dbReference type="EMBL" id="JAIBOA010000001">
    <property type="protein sequence ID" value="MBW8481233.1"/>
    <property type="molecule type" value="Genomic_DNA"/>
</dbReference>
<reference evidence="2 3" key="1">
    <citation type="submission" date="2021-07" db="EMBL/GenBank/DDBJ databases">
        <title>Actinomadura sp. PM05-2 isolated from lichen.</title>
        <authorList>
            <person name="Somphong A."/>
            <person name="Phongsopitanun W."/>
            <person name="Tanasupawat S."/>
            <person name="Peongsungnone V."/>
        </authorList>
    </citation>
    <scope>NUCLEOTIDE SEQUENCE [LARGE SCALE GENOMIC DNA]</scope>
    <source>
        <strain evidence="2 3">PM05-2</strain>
    </source>
</reference>
<gene>
    <name evidence="2" type="ORF">K1Y72_02545</name>
</gene>
<feature type="domain" description="Amidase" evidence="1">
    <location>
        <begin position="24"/>
        <end position="453"/>
    </location>
</feature>
<dbReference type="PANTHER" id="PTHR43372">
    <property type="entry name" value="FATTY-ACID AMIDE HYDROLASE"/>
    <property type="match status" value="1"/>
</dbReference>
<evidence type="ECO:0000313" key="3">
    <source>
        <dbReference type="Proteomes" id="UP000774570"/>
    </source>
</evidence>
<dbReference type="SUPFAM" id="SSF75304">
    <property type="entry name" value="Amidase signature (AS) enzymes"/>
    <property type="match status" value="1"/>
</dbReference>
<keyword evidence="3" id="KW-1185">Reference proteome</keyword>
<dbReference type="PANTHER" id="PTHR43372:SF4">
    <property type="entry name" value="FATTY-ACID AMIDE HYDROLASE 2"/>
    <property type="match status" value="1"/>
</dbReference>
<organism evidence="2 3">
    <name type="scientific">Actinomadura parmotrematis</name>
    <dbReference type="NCBI Taxonomy" id="2864039"/>
    <lineage>
        <taxon>Bacteria</taxon>
        <taxon>Bacillati</taxon>
        <taxon>Actinomycetota</taxon>
        <taxon>Actinomycetes</taxon>
        <taxon>Streptosporangiales</taxon>
        <taxon>Thermomonosporaceae</taxon>
        <taxon>Actinomadura</taxon>
    </lineage>
</organism>
<name>A0ABS7FLI1_9ACTN</name>
<accession>A0ABS7FLI1</accession>
<protein>
    <recommendedName>
        <fullName evidence="1">Amidase domain-containing protein</fullName>
    </recommendedName>
</protein>
<evidence type="ECO:0000259" key="1">
    <source>
        <dbReference type="Pfam" id="PF01425"/>
    </source>
</evidence>
<dbReference type="Pfam" id="PF01425">
    <property type="entry name" value="Amidase"/>
    <property type="match status" value="1"/>
</dbReference>
<dbReference type="PROSITE" id="PS00571">
    <property type="entry name" value="AMIDASES"/>
    <property type="match status" value="1"/>
</dbReference>